<feature type="region of interest" description="Disordered" evidence="1">
    <location>
        <begin position="428"/>
        <end position="449"/>
    </location>
</feature>
<feature type="compositionally biased region" description="Polar residues" evidence="1">
    <location>
        <begin position="179"/>
        <end position="194"/>
    </location>
</feature>
<evidence type="ECO:0000313" key="3">
    <source>
        <dbReference type="EMBL" id="CAD9091879.1"/>
    </source>
</evidence>
<name>A0A6U4PCQ7_NEODS</name>
<dbReference type="EMBL" id="HBGF01003269">
    <property type="protein sequence ID" value="CAD9091879.1"/>
    <property type="molecule type" value="Transcribed_RNA"/>
</dbReference>
<accession>A0A6U4PCQ7</accession>
<protein>
    <submittedName>
        <fullName evidence="2">Uncharacterized protein</fullName>
    </submittedName>
</protein>
<proteinExistence type="predicted"/>
<reference evidence="2" key="1">
    <citation type="submission" date="2021-01" db="EMBL/GenBank/DDBJ databases">
        <authorList>
            <person name="Corre E."/>
            <person name="Pelletier E."/>
            <person name="Niang G."/>
            <person name="Scheremetjew M."/>
            <person name="Finn R."/>
            <person name="Kale V."/>
            <person name="Holt S."/>
            <person name="Cochrane G."/>
            <person name="Meng A."/>
            <person name="Brown T."/>
            <person name="Cohen L."/>
        </authorList>
    </citation>
    <scope>NUCLEOTIDE SEQUENCE</scope>
    <source>
        <strain evidence="2">CCAP 1951/1</strain>
    </source>
</reference>
<dbReference type="EMBL" id="HBGF01003268">
    <property type="protein sequence ID" value="CAD9091878.1"/>
    <property type="molecule type" value="Transcribed_RNA"/>
</dbReference>
<gene>
    <name evidence="2" type="ORF">NDES1114_LOCUS2254</name>
    <name evidence="3" type="ORF">NDES1114_LOCUS2255</name>
</gene>
<organism evidence="2">
    <name type="scientific">Neobodo designis</name>
    <name type="common">Flagellated protozoan</name>
    <name type="synonym">Bodo designis</name>
    <dbReference type="NCBI Taxonomy" id="312471"/>
    <lineage>
        <taxon>Eukaryota</taxon>
        <taxon>Discoba</taxon>
        <taxon>Euglenozoa</taxon>
        <taxon>Kinetoplastea</taxon>
        <taxon>Metakinetoplastina</taxon>
        <taxon>Neobodonida</taxon>
        <taxon>Neobodo</taxon>
    </lineage>
</organism>
<evidence type="ECO:0000313" key="2">
    <source>
        <dbReference type="EMBL" id="CAD9091878.1"/>
    </source>
</evidence>
<dbReference type="AlphaFoldDB" id="A0A6U4PCQ7"/>
<evidence type="ECO:0000256" key="1">
    <source>
        <dbReference type="SAM" id="MobiDB-lite"/>
    </source>
</evidence>
<sequence length="449" mass="48258">MSAKNVPVLKTAMSERMPLAERARQAAEDRAAALAAAPTAGQEAARSYFLPKRHTGYTTYGEASRAYIRNAADVPARATERGVKAQEASLNVVTPKFEGTTTNKSSTAGYAEEDDATFYSRIRVRERCDDDARHSLEDPKTRSGAAKNLRCSAIQTKRETDPEFAPKPMMFKPVPRVRPNNTVTAHGSSSQPARSHSAAPALGGTGSTQSGNSTITKFDASARSTASVSATDVARATFVEKSTTQKLDFPDPRTAAQVASATLGAKKGRTLLAPDRALVEGATSRDLFAGTAKAFEDVASGYMGHVPANPANVARVRGAGDQLRAHMKTVDTVTAPTHNSTTSLLRAKLQAAQAAAEQEIGRPLTPKTTSAFYVTQAASAADEKRINRVECGRRNAVRGFFTRGVGEQDDLVADQFCLRYRPLEGAMRHGPPHEQSWINDSELRRNPRL</sequence>
<feature type="region of interest" description="Disordered" evidence="1">
    <location>
        <begin position="133"/>
        <end position="214"/>
    </location>
</feature>